<dbReference type="EMBL" id="JASBNA010000083">
    <property type="protein sequence ID" value="KAK7677718.1"/>
    <property type="molecule type" value="Genomic_DNA"/>
</dbReference>
<keyword evidence="2" id="KW-1185">Reference proteome</keyword>
<dbReference type="AlphaFoldDB" id="A0AAW0FJD1"/>
<accession>A0AAW0FJD1</accession>
<gene>
    <name evidence="1" type="ORF">QCA50_019270</name>
</gene>
<evidence type="ECO:0000313" key="1">
    <source>
        <dbReference type="EMBL" id="KAK7677718.1"/>
    </source>
</evidence>
<sequence>MTNLPVGNAPFQVISAKVLSPFSSVYLMNKFLRTGTGESGSAALDSIRLYLANPTLKQPPFPTLYTPT</sequence>
<organism evidence="1 2">
    <name type="scientific">Cerrena zonata</name>
    <dbReference type="NCBI Taxonomy" id="2478898"/>
    <lineage>
        <taxon>Eukaryota</taxon>
        <taxon>Fungi</taxon>
        <taxon>Dikarya</taxon>
        <taxon>Basidiomycota</taxon>
        <taxon>Agaricomycotina</taxon>
        <taxon>Agaricomycetes</taxon>
        <taxon>Polyporales</taxon>
        <taxon>Cerrenaceae</taxon>
        <taxon>Cerrena</taxon>
    </lineage>
</organism>
<comment type="caution">
    <text evidence="1">The sequence shown here is derived from an EMBL/GenBank/DDBJ whole genome shotgun (WGS) entry which is preliminary data.</text>
</comment>
<protein>
    <submittedName>
        <fullName evidence="1">Uncharacterized protein</fullName>
    </submittedName>
</protein>
<proteinExistence type="predicted"/>
<reference evidence="1 2" key="1">
    <citation type="submission" date="2022-09" db="EMBL/GenBank/DDBJ databases">
        <authorList>
            <person name="Palmer J.M."/>
        </authorList>
    </citation>
    <scope>NUCLEOTIDE SEQUENCE [LARGE SCALE GENOMIC DNA]</scope>
    <source>
        <strain evidence="1 2">DSM 7382</strain>
    </source>
</reference>
<name>A0AAW0FJD1_9APHY</name>
<evidence type="ECO:0000313" key="2">
    <source>
        <dbReference type="Proteomes" id="UP001385951"/>
    </source>
</evidence>
<dbReference type="Proteomes" id="UP001385951">
    <property type="component" value="Unassembled WGS sequence"/>
</dbReference>